<organism evidence="2 3">
    <name type="scientific">Monopterus albus</name>
    <name type="common">Swamp eel</name>
    <dbReference type="NCBI Taxonomy" id="43700"/>
    <lineage>
        <taxon>Eukaryota</taxon>
        <taxon>Metazoa</taxon>
        <taxon>Chordata</taxon>
        <taxon>Craniata</taxon>
        <taxon>Vertebrata</taxon>
        <taxon>Euteleostomi</taxon>
        <taxon>Actinopterygii</taxon>
        <taxon>Neopterygii</taxon>
        <taxon>Teleostei</taxon>
        <taxon>Neoteleostei</taxon>
        <taxon>Acanthomorphata</taxon>
        <taxon>Anabantaria</taxon>
        <taxon>Synbranchiformes</taxon>
        <taxon>Synbranchidae</taxon>
        <taxon>Monopterus</taxon>
    </lineage>
</organism>
<dbReference type="Ensembl" id="ENSMALT00000004764.1">
    <property type="protein sequence ID" value="ENSMALP00000004655.1"/>
    <property type="gene ID" value="ENSMALG00000003299.1"/>
</dbReference>
<name>A0A3Q3Q542_MONAL</name>
<evidence type="ECO:0000256" key="1">
    <source>
        <dbReference type="SAM" id="Phobius"/>
    </source>
</evidence>
<sequence>MYTFPFSTLTSIFSLSLLQDLGGVSPPQRNWKGIAIALLVILVVCSLITMSVILLTPADNPAGRETKLTVEDLFKPEFSVHDPEAKWINDKIFRLGMLPHRAQPPSTKFGHPLRFVFYIFPCFPISSY</sequence>
<evidence type="ECO:0000313" key="3">
    <source>
        <dbReference type="Proteomes" id="UP000261600"/>
    </source>
</evidence>
<keyword evidence="1" id="KW-1133">Transmembrane helix</keyword>
<reference evidence="2" key="2">
    <citation type="submission" date="2025-09" db="UniProtKB">
        <authorList>
            <consortium name="Ensembl"/>
        </authorList>
    </citation>
    <scope>IDENTIFICATION</scope>
</reference>
<reference evidence="2" key="1">
    <citation type="submission" date="2025-08" db="UniProtKB">
        <authorList>
            <consortium name="Ensembl"/>
        </authorList>
    </citation>
    <scope>IDENTIFICATION</scope>
</reference>
<keyword evidence="3" id="KW-1185">Reference proteome</keyword>
<keyword evidence="1" id="KW-0812">Transmembrane</keyword>
<feature type="transmembrane region" description="Helical" evidence="1">
    <location>
        <begin position="34"/>
        <end position="55"/>
    </location>
</feature>
<protein>
    <recommendedName>
        <fullName evidence="4">Dipeptidylpeptidase IV N-terminal domain-containing protein</fullName>
    </recommendedName>
</protein>
<evidence type="ECO:0000313" key="2">
    <source>
        <dbReference type="Ensembl" id="ENSMALP00000004655.1"/>
    </source>
</evidence>
<dbReference type="AlphaFoldDB" id="A0A3Q3Q542"/>
<accession>A0A3Q3Q542</accession>
<evidence type="ECO:0008006" key="4">
    <source>
        <dbReference type="Google" id="ProtNLM"/>
    </source>
</evidence>
<dbReference type="Proteomes" id="UP000261600">
    <property type="component" value="Unplaced"/>
</dbReference>
<keyword evidence="1" id="KW-0472">Membrane</keyword>
<proteinExistence type="predicted"/>